<dbReference type="Gene3D" id="2.60.40.10">
    <property type="entry name" value="Immunoglobulins"/>
    <property type="match status" value="3"/>
</dbReference>
<dbReference type="AlphaFoldDB" id="A0A9D1CYH1"/>
<dbReference type="Pfam" id="PF16738">
    <property type="entry name" value="CBM26"/>
    <property type="match status" value="3"/>
</dbReference>
<gene>
    <name evidence="3" type="ORF">IAA52_10545</name>
</gene>
<dbReference type="EMBL" id="DVFZ01000101">
    <property type="protein sequence ID" value="HIQ83525.1"/>
    <property type="molecule type" value="Genomic_DNA"/>
</dbReference>
<reference evidence="3" key="2">
    <citation type="journal article" date="2021" name="PeerJ">
        <title>Extensive microbial diversity within the chicken gut microbiome revealed by metagenomics and culture.</title>
        <authorList>
            <person name="Gilroy R."/>
            <person name="Ravi A."/>
            <person name="Getino M."/>
            <person name="Pursley I."/>
            <person name="Horton D.L."/>
            <person name="Alikhan N.F."/>
            <person name="Baker D."/>
            <person name="Gharbi K."/>
            <person name="Hall N."/>
            <person name="Watson M."/>
            <person name="Adriaenssens E.M."/>
            <person name="Foster-Nyarko E."/>
            <person name="Jarju S."/>
            <person name="Secka A."/>
            <person name="Antonio M."/>
            <person name="Oren A."/>
            <person name="Chaudhuri R.R."/>
            <person name="La Ragione R."/>
            <person name="Hildebrand F."/>
            <person name="Pallen M.J."/>
        </authorList>
    </citation>
    <scope>NUCLEOTIDE SEQUENCE</scope>
    <source>
        <strain evidence="3">ChiSjej6B24-2974</strain>
    </source>
</reference>
<dbReference type="InterPro" id="IPR031965">
    <property type="entry name" value="CBM26"/>
</dbReference>
<keyword evidence="1" id="KW-0732">Signal</keyword>
<dbReference type="Proteomes" id="UP000824260">
    <property type="component" value="Unassembled WGS sequence"/>
</dbReference>
<sequence length="327" mass="35177">MKRVLLLTLCAALLLLALPVSLAEEDVEMVPVLAQVPAGWENPHLWAWSDDGANAFEAWPGEAMQPLGESGWYYAYAPGFVQNAIVSANDAAVQTEGVAIEAGKAVWIAIADDLSCTVSYEAQTDETIPEYVETFTVHAYVPLAWETVNLWAWSAPDGTNAFAAWPGEAMGGGEDGWFTAEAPTWVNSIIISGNEGAAQTEDISIEAQEVWVTVYNDLTFEISYENPEQADVPDITIHAQVPADWAEPCCWAWSAPDGTNAFAAWPGEPMAEEDGWYTVQAPGWINSVIINGNAGSVQTADLSVESGVDVWVVVTDAENASVTYEAP</sequence>
<protein>
    <submittedName>
        <fullName evidence="3">Starch-binding protein</fullName>
    </submittedName>
</protein>
<organism evidence="3 4">
    <name type="scientific">Candidatus Pullichristensenella stercorigallinarum</name>
    <dbReference type="NCBI Taxonomy" id="2840909"/>
    <lineage>
        <taxon>Bacteria</taxon>
        <taxon>Bacillati</taxon>
        <taxon>Bacillota</taxon>
        <taxon>Clostridia</taxon>
        <taxon>Candidatus Pullichristensenella</taxon>
    </lineage>
</organism>
<feature type="domain" description="Starch-binding module 26" evidence="2">
    <location>
        <begin position="140"/>
        <end position="203"/>
    </location>
</feature>
<feature type="domain" description="Starch-binding module 26" evidence="2">
    <location>
        <begin position="37"/>
        <end position="98"/>
    </location>
</feature>
<dbReference type="InterPro" id="IPR013783">
    <property type="entry name" value="Ig-like_fold"/>
</dbReference>
<evidence type="ECO:0000256" key="1">
    <source>
        <dbReference type="SAM" id="SignalP"/>
    </source>
</evidence>
<feature type="signal peptide" evidence="1">
    <location>
        <begin position="1"/>
        <end position="23"/>
    </location>
</feature>
<accession>A0A9D1CYH1</accession>
<comment type="caution">
    <text evidence="3">The sequence shown here is derived from an EMBL/GenBank/DDBJ whole genome shotgun (WGS) entry which is preliminary data.</text>
</comment>
<evidence type="ECO:0000259" key="2">
    <source>
        <dbReference type="Pfam" id="PF16738"/>
    </source>
</evidence>
<reference evidence="3" key="1">
    <citation type="submission" date="2020-10" db="EMBL/GenBank/DDBJ databases">
        <authorList>
            <person name="Gilroy R."/>
        </authorList>
    </citation>
    <scope>NUCLEOTIDE SEQUENCE</scope>
    <source>
        <strain evidence="3">ChiSjej6B24-2974</strain>
    </source>
</reference>
<feature type="domain" description="Starch-binding module 26" evidence="2">
    <location>
        <begin position="238"/>
        <end position="302"/>
    </location>
</feature>
<feature type="chain" id="PRO_5039039721" evidence="1">
    <location>
        <begin position="24"/>
        <end position="327"/>
    </location>
</feature>
<evidence type="ECO:0000313" key="4">
    <source>
        <dbReference type="Proteomes" id="UP000824260"/>
    </source>
</evidence>
<proteinExistence type="predicted"/>
<evidence type="ECO:0000313" key="3">
    <source>
        <dbReference type="EMBL" id="HIQ83525.1"/>
    </source>
</evidence>
<name>A0A9D1CYH1_9FIRM</name>